<evidence type="ECO:0000256" key="2">
    <source>
        <dbReference type="ARBA" id="ARBA00022763"/>
    </source>
</evidence>
<protein>
    <submittedName>
        <fullName evidence="6">Unannotated protein</fullName>
    </submittedName>
</protein>
<keyword evidence="3" id="KW-0378">Hydrolase</keyword>
<sequence>MDLQWQVALDHIKTDIDLIDSLIDHDRVRPDYSNIMKVFSQPIDRVKVVIIGQDPYPGVGQAQGLAFSVKSPVLPASLRNIFKELSDDLRTPLRTNGDLSDWHDQGVFLLNRMLTTDSGTSLAHQNLGWQKITSEVARILGQLDSVGIFWGNSAQELQHYFDPGLAIHSVHPSPLSAYRGFFGSKPFSRTNSLLISNGKTIVNWT</sequence>
<dbReference type="GO" id="GO:0097510">
    <property type="term" value="P:base-excision repair, AP site formation via deaminated base removal"/>
    <property type="evidence" value="ECO:0007669"/>
    <property type="project" value="TreeGrafter"/>
</dbReference>
<dbReference type="InterPro" id="IPR036895">
    <property type="entry name" value="Uracil-DNA_glycosylase-like_sf"/>
</dbReference>
<dbReference type="SMART" id="SM00987">
    <property type="entry name" value="UreE_C"/>
    <property type="match status" value="1"/>
</dbReference>
<dbReference type="PROSITE" id="PS00130">
    <property type="entry name" value="U_DNA_GLYCOSYLASE"/>
    <property type="match status" value="1"/>
</dbReference>
<reference evidence="6" key="1">
    <citation type="submission" date="2020-05" db="EMBL/GenBank/DDBJ databases">
        <authorList>
            <person name="Chiriac C."/>
            <person name="Salcher M."/>
            <person name="Ghai R."/>
            <person name="Kavagutti S V."/>
        </authorList>
    </citation>
    <scope>NUCLEOTIDE SEQUENCE</scope>
</reference>
<evidence type="ECO:0000313" key="6">
    <source>
        <dbReference type="EMBL" id="CAB4754969.1"/>
    </source>
</evidence>
<proteinExistence type="inferred from homology"/>
<evidence type="ECO:0000256" key="3">
    <source>
        <dbReference type="ARBA" id="ARBA00022801"/>
    </source>
</evidence>
<dbReference type="NCBIfam" id="NF003592">
    <property type="entry name" value="PRK05254.1-5"/>
    <property type="match status" value="1"/>
</dbReference>
<dbReference type="Gene3D" id="3.40.470.10">
    <property type="entry name" value="Uracil-DNA glycosylase-like domain"/>
    <property type="match status" value="1"/>
</dbReference>
<feature type="domain" description="Uracil-DNA glycosylase-like" evidence="5">
    <location>
        <begin position="39"/>
        <end position="194"/>
    </location>
</feature>
<dbReference type="HAMAP" id="MF_00148">
    <property type="entry name" value="UDG"/>
    <property type="match status" value="1"/>
</dbReference>
<dbReference type="PANTHER" id="PTHR11264">
    <property type="entry name" value="URACIL-DNA GLYCOSYLASE"/>
    <property type="match status" value="1"/>
</dbReference>
<accession>A0A6J6U9A4</accession>
<dbReference type="EMBL" id="CAEZZF010000066">
    <property type="protein sequence ID" value="CAB4754969.1"/>
    <property type="molecule type" value="Genomic_DNA"/>
</dbReference>
<dbReference type="Pfam" id="PF03167">
    <property type="entry name" value="UDG"/>
    <property type="match status" value="1"/>
</dbReference>
<dbReference type="SUPFAM" id="SSF52141">
    <property type="entry name" value="Uracil-DNA glycosylase-like"/>
    <property type="match status" value="1"/>
</dbReference>
<keyword evidence="4" id="KW-0234">DNA repair</keyword>
<dbReference type="AlphaFoldDB" id="A0A6J6U9A4"/>
<dbReference type="SMART" id="SM00986">
    <property type="entry name" value="UDG"/>
    <property type="match status" value="1"/>
</dbReference>
<dbReference type="GO" id="GO:0004844">
    <property type="term" value="F:uracil DNA N-glycosylase activity"/>
    <property type="evidence" value="ECO:0007669"/>
    <property type="project" value="InterPro"/>
</dbReference>
<name>A0A6J6U9A4_9ZZZZ</name>
<evidence type="ECO:0000259" key="5">
    <source>
        <dbReference type="SMART" id="SM00986"/>
    </source>
</evidence>
<dbReference type="NCBIfam" id="NF003588">
    <property type="entry name" value="PRK05254.1-1"/>
    <property type="match status" value="1"/>
</dbReference>
<dbReference type="InterPro" id="IPR005122">
    <property type="entry name" value="Uracil-DNA_glycosylase-like"/>
</dbReference>
<dbReference type="InterPro" id="IPR002043">
    <property type="entry name" value="UDG_fam1"/>
</dbReference>
<keyword evidence="2" id="KW-0227">DNA damage</keyword>
<evidence type="ECO:0000256" key="4">
    <source>
        <dbReference type="ARBA" id="ARBA00023204"/>
    </source>
</evidence>
<dbReference type="InterPro" id="IPR018085">
    <property type="entry name" value="Ura-DNA_Glyclase_AS"/>
</dbReference>
<gene>
    <name evidence="6" type="ORF">UFOPK2837_00811</name>
</gene>
<organism evidence="6">
    <name type="scientific">freshwater metagenome</name>
    <dbReference type="NCBI Taxonomy" id="449393"/>
    <lineage>
        <taxon>unclassified sequences</taxon>
        <taxon>metagenomes</taxon>
        <taxon>ecological metagenomes</taxon>
    </lineage>
</organism>
<dbReference type="CDD" id="cd10027">
    <property type="entry name" value="UDG-F1-like"/>
    <property type="match status" value="1"/>
</dbReference>
<comment type="similarity">
    <text evidence="1">Belongs to the uracil-DNA glycosylase (UDG) superfamily. UNG family.</text>
</comment>
<evidence type="ECO:0000256" key="1">
    <source>
        <dbReference type="ARBA" id="ARBA00008184"/>
    </source>
</evidence>
<dbReference type="PANTHER" id="PTHR11264:SF0">
    <property type="entry name" value="URACIL-DNA GLYCOSYLASE"/>
    <property type="match status" value="1"/>
</dbReference>